<protein>
    <submittedName>
        <fullName evidence="13">Uncharacterized protein</fullName>
    </submittedName>
</protein>
<dbReference type="Pfam" id="PF00858">
    <property type="entry name" value="ASC"/>
    <property type="match status" value="1"/>
</dbReference>
<evidence type="ECO:0000256" key="1">
    <source>
        <dbReference type="ARBA" id="ARBA00004141"/>
    </source>
</evidence>
<dbReference type="AlphaFoldDB" id="A0A1B6E2S8"/>
<evidence type="ECO:0000256" key="8">
    <source>
        <dbReference type="ARBA" id="ARBA00023065"/>
    </source>
</evidence>
<comment type="subcellular location">
    <subcellularLocation>
        <location evidence="1">Membrane</location>
        <topology evidence="1">Multi-pass membrane protein</topology>
    </subcellularLocation>
</comment>
<keyword evidence="7" id="KW-0915">Sodium</keyword>
<keyword evidence="11 12" id="KW-0407">Ion channel</keyword>
<dbReference type="Gene3D" id="1.10.287.820">
    <property type="entry name" value="Acid-sensing ion channel domain"/>
    <property type="match status" value="1"/>
</dbReference>
<dbReference type="GO" id="GO:0016020">
    <property type="term" value="C:membrane"/>
    <property type="evidence" value="ECO:0007669"/>
    <property type="project" value="UniProtKB-SubCell"/>
</dbReference>
<evidence type="ECO:0000256" key="6">
    <source>
        <dbReference type="ARBA" id="ARBA00022989"/>
    </source>
</evidence>
<dbReference type="EMBL" id="GEDC01005111">
    <property type="protein sequence ID" value="JAS32187.1"/>
    <property type="molecule type" value="Transcribed_RNA"/>
</dbReference>
<evidence type="ECO:0000256" key="3">
    <source>
        <dbReference type="ARBA" id="ARBA00022448"/>
    </source>
</evidence>
<evidence type="ECO:0000256" key="5">
    <source>
        <dbReference type="ARBA" id="ARBA00022692"/>
    </source>
</evidence>
<keyword evidence="3 12" id="KW-0813">Transport</keyword>
<proteinExistence type="inferred from homology"/>
<keyword evidence="6" id="KW-1133">Transmembrane helix</keyword>
<evidence type="ECO:0000256" key="2">
    <source>
        <dbReference type="ARBA" id="ARBA00007193"/>
    </source>
</evidence>
<evidence type="ECO:0000256" key="9">
    <source>
        <dbReference type="ARBA" id="ARBA00023136"/>
    </source>
</evidence>
<evidence type="ECO:0000256" key="11">
    <source>
        <dbReference type="ARBA" id="ARBA00023303"/>
    </source>
</evidence>
<evidence type="ECO:0000256" key="10">
    <source>
        <dbReference type="ARBA" id="ARBA00023201"/>
    </source>
</evidence>
<evidence type="ECO:0000313" key="13">
    <source>
        <dbReference type="EMBL" id="JAS32187.1"/>
    </source>
</evidence>
<feature type="non-terminal residue" evidence="13">
    <location>
        <position position="106"/>
    </location>
</feature>
<reference evidence="13" key="1">
    <citation type="submission" date="2015-12" db="EMBL/GenBank/DDBJ databases">
        <title>De novo transcriptome assembly of four potential Pierce s Disease insect vectors from Arizona vineyards.</title>
        <authorList>
            <person name="Tassone E.E."/>
        </authorList>
    </citation>
    <scope>NUCLEOTIDE SEQUENCE</scope>
</reference>
<keyword evidence="10 12" id="KW-0739">Sodium transport</keyword>
<keyword evidence="4 12" id="KW-0894">Sodium channel</keyword>
<dbReference type="GO" id="GO:0005272">
    <property type="term" value="F:sodium channel activity"/>
    <property type="evidence" value="ECO:0007669"/>
    <property type="project" value="UniProtKB-KW"/>
</dbReference>
<dbReference type="InterPro" id="IPR001873">
    <property type="entry name" value="ENaC"/>
</dbReference>
<keyword evidence="8 12" id="KW-0406">Ion transport</keyword>
<gene>
    <name evidence="13" type="ORF">g.44586</name>
</gene>
<evidence type="ECO:0000256" key="12">
    <source>
        <dbReference type="RuleBase" id="RU000679"/>
    </source>
</evidence>
<accession>A0A1B6E2S8</accession>
<keyword evidence="5 12" id="KW-0812">Transmembrane</keyword>
<evidence type="ECO:0000256" key="7">
    <source>
        <dbReference type="ARBA" id="ARBA00023053"/>
    </source>
</evidence>
<comment type="similarity">
    <text evidence="2 12">Belongs to the amiloride-sensitive sodium channel (TC 1.A.6) family.</text>
</comment>
<keyword evidence="9" id="KW-0472">Membrane</keyword>
<name>A0A1B6E2S8_9HEMI</name>
<sequence length="106" mass="11814">METSVALNPNSVRTFGSLVTISSDVSGCYRNKDKALRFNTYYTQSNCFEECFGEQAILECGCTPYYVPSNSTIRICDLSDQNCLTVIWENIMGEVTSERLCPCLPG</sequence>
<organism evidence="13">
    <name type="scientific">Clastoptera arizonana</name>
    <name type="common">Arizona spittle bug</name>
    <dbReference type="NCBI Taxonomy" id="38151"/>
    <lineage>
        <taxon>Eukaryota</taxon>
        <taxon>Metazoa</taxon>
        <taxon>Ecdysozoa</taxon>
        <taxon>Arthropoda</taxon>
        <taxon>Hexapoda</taxon>
        <taxon>Insecta</taxon>
        <taxon>Pterygota</taxon>
        <taxon>Neoptera</taxon>
        <taxon>Paraneoptera</taxon>
        <taxon>Hemiptera</taxon>
        <taxon>Auchenorrhyncha</taxon>
        <taxon>Cercopoidea</taxon>
        <taxon>Clastopteridae</taxon>
        <taxon>Clastoptera</taxon>
    </lineage>
</organism>
<evidence type="ECO:0000256" key="4">
    <source>
        <dbReference type="ARBA" id="ARBA00022461"/>
    </source>
</evidence>